<evidence type="ECO:0000256" key="2">
    <source>
        <dbReference type="ARBA" id="ARBA00023015"/>
    </source>
</evidence>
<dbReference type="GO" id="GO:0000976">
    <property type="term" value="F:transcription cis-regulatory region binding"/>
    <property type="evidence" value="ECO:0007669"/>
    <property type="project" value="TreeGrafter"/>
</dbReference>
<dbReference type="InterPro" id="IPR050109">
    <property type="entry name" value="HTH-type_TetR-like_transc_reg"/>
</dbReference>
<protein>
    <submittedName>
        <fullName evidence="7">TetR/AcrR family transcriptional regulator</fullName>
    </submittedName>
</protein>
<evidence type="ECO:0000256" key="5">
    <source>
        <dbReference type="PROSITE-ProRule" id="PRU00335"/>
    </source>
</evidence>
<keyword evidence="2" id="KW-0805">Transcription regulation</keyword>
<dbReference type="InterPro" id="IPR009057">
    <property type="entry name" value="Homeodomain-like_sf"/>
</dbReference>
<dbReference type="SUPFAM" id="SSF46689">
    <property type="entry name" value="Homeodomain-like"/>
    <property type="match status" value="1"/>
</dbReference>
<proteinExistence type="predicted"/>
<sequence length="250" mass="27140">MPAASPRLSPQATKTRILDAAEALFIGGGFESLSMRQITSAAGVNLAAVNYHFGSKDALIQAVLARQLDPLNDQRVALLDKFEAEQGERLTCEHVLAAMFLPAVRMFRGDSAQSGRYLQFLGRAYTDPSPVVRDFINTHYIQSLGRFFFAFQRTLPDLDRADLGFRLHFALGALSGVLAGGNTQRLIRDFTQGHTDEVFLLSRLSTLMVAALRAPLPTPEKTNIFSDIVRAHDASEAAAQPAGGEGVAHA</sequence>
<dbReference type="Pfam" id="PF17939">
    <property type="entry name" value="TetR_C_30"/>
    <property type="match status" value="1"/>
</dbReference>
<comment type="caution">
    <text evidence="7">The sequence shown here is derived from an EMBL/GenBank/DDBJ whole genome shotgun (WGS) entry which is preliminary data.</text>
</comment>
<dbReference type="SUPFAM" id="SSF48498">
    <property type="entry name" value="Tetracyclin repressor-like, C-terminal domain"/>
    <property type="match status" value="1"/>
</dbReference>
<keyword evidence="8" id="KW-1185">Reference proteome</keyword>
<reference evidence="7 8" key="1">
    <citation type="submission" date="2019-02" db="EMBL/GenBank/DDBJ databases">
        <title>Aquabacterium sp. strain KMB7.</title>
        <authorList>
            <person name="Chen W.-M."/>
        </authorList>
    </citation>
    <scope>NUCLEOTIDE SEQUENCE [LARGE SCALE GENOMIC DNA]</scope>
    <source>
        <strain evidence="7 8">KMB7</strain>
    </source>
</reference>
<evidence type="ECO:0000313" key="7">
    <source>
        <dbReference type="EMBL" id="TBO28813.1"/>
    </source>
</evidence>
<accession>A0A4Q9GZW8</accession>
<organism evidence="7 8">
    <name type="scientific">Aquabacterium lacunae</name>
    <dbReference type="NCBI Taxonomy" id="2528630"/>
    <lineage>
        <taxon>Bacteria</taxon>
        <taxon>Pseudomonadati</taxon>
        <taxon>Pseudomonadota</taxon>
        <taxon>Betaproteobacteria</taxon>
        <taxon>Burkholderiales</taxon>
        <taxon>Aquabacterium</taxon>
    </lineage>
</organism>
<dbReference type="InterPro" id="IPR036271">
    <property type="entry name" value="Tet_transcr_reg_TetR-rel_C_sf"/>
</dbReference>
<evidence type="ECO:0000313" key="8">
    <source>
        <dbReference type="Proteomes" id="UP000292120"/>
    </source>
</evidence>
<dbReference type="EMBL" id="SIXI01000006">
    <property type="protein sequence ID" value="TBO28813.1"/>
    <property type="molecule type" value="Genomic_DNA"/>
</dbReference>
<dbReference type="PANTHER" id="PTHR30055">
    <property type="entry name" value="HTH-TYPE TRANSCRIPTIONAL REGULATOR RUTR"/>
    <property type="match status" value="1"/>
</dbReference>
<dbReference type="OrthoDB" id="2356263at2"/>
<evidence type="ECO:0000256" key="4">
    <source>
        <dbReference type="ARBA" id="ARBA00023163"/>
    </source>
</evidence>
<dbReference type="Gene3D" id="1.10.357.10">
    <property type="entry name" value="Tetracycline Repressor, domain 2"/>
    <property type="match status" value="1"/>
</dbReference>
<evidence type="ECO:0000256" key="1">
    <source>
        <dbReference type="ARBA" id="ARBA00022491"/>
    </source>
</evidence>
<keyword evidence="1" id="KW-0678">Repressor</keyword>
<dbReference type="PROSITE" id="PS50977">
    <property type="entry name" value="HTH_TETR_2"/>
    <property type="match status" value="1"/>
</dbReference>
<dbReference type="PRINTS" id="PR00455">
    <property type="entry name" value="HTHTETR"/>
</dbReference>
<feature type="DNA-binding region" description="H-T-H motif" evidence="5">
    <location>
        <begin position="34"/>
        <end position="53"/>
    </location>
</feature>
<dbReference type="PROSITE" id="PS01081">
    <property type="entry name" value="HTH_TETR_1"/>
    <property type="match status" value="1"/>
</dbReference>
<dbReference type="InterPro" id="IPR023772">
    <property type="entry name" value="DNA-bd_HTH_TetR-type_CS"/>
</dbReference>
<dbReference type="AlphaFoldDB" id="A0A4Q9GZW8"/>
<dbReference type="Proteomes" id="UP000292120">
    <property type="component" value="Unassembled WGS sequence"/>
</dbReference>
<keyword evidence="4" id="KW-0804">Transcription</keyword>
<evidence type="ECO:0000259" key="6">
    <source>
        <dbReference type="PROSITE" id="PS50977"/>
    </source>
</evidence>
<dbReference type="GO" id="GO:0003700">
    <property type="term" value="F:DNA-binding transcription factor activity"/>
    <property type="evidence" value="ECO:0007669"/>
    <property type="project" value="TreeGrafter"/>
</dbReference>
<gene>
    <name evidence="7" type="ORF">EYS42_14480</name>
</gene>
<dbReference type="InterPro" id="IPR041586">
    <property type="entry name" value="PsrA_TetR_C"/>
</dbReference>
<keyword evidence="3 5" id="KW-0238">DNA-binding</keyword>
<dbReference type="Pfam" id="PF00440">
    <property type="entry name" value="TetR_N"/>
    <property type="match status" value="1"/>
</dbReference>
<dbReference type="RefSeq" id="WP_130968904.1">
    <property type="nucleotide sequence ID" value="NZ_SIXI01000006.1"/>
</dbReference>
<evidence type="ECO:0000256" key="3">
    <source>
        <dbReference type="ARBA" id="ARBA00023125"/>
    </source>
</evidence>
<name>A0A4Q9GZW8_9BURK</name>
<feature type="domain" description="HTH tetR-type" evidence="6">
    <location>
        <begin position="11"/>
        <end position="71"/>
    </location>
</feature>
<dbReference type="InterPro" id="IPR001647">
    <property type="entry name" value="HTH_TetR"/>
</dbReference>
<dbReference type="PANTHER" id="PTHR30055:SF235">
    <property type="entry name" value="TRANSCRIPTIONAL REGULATORY PROTEIN"/>
    <property type="match status" value="1"/>
</dbReference>